<dbReference type="InterPro" id="IPR011465">
    <property type="entry name" value="DUF1571"/>
</dbReference>
<dbReference type="Pfam" id="PF07608">
    <property type="entry name" value="DUF1571"/>
    <property type="match status" value="1"/>
</dbReference>
<protein>
    <recommendedName>
        <fullName evidence="3">DUF1571 domain-containing protein</fullName>
    </recommendedName>
</protein>
<proteinExistence type="predicted"/>
<dbReference type="AlphaFoldDB" id="A0A5C6A1J2"/>
<evidence type="ECO:0000313" key="1">
    <source>
        <dbReference type="EMBL" id="TWT93286.1"/>
    </source>
</evidence>
<name>A0A5C6A1J2_9BACT</name>
<comment type="caution">
    <text evidence="1">The sequence shown here is derived from an EMBL/GenBank/DDBJ whole genome shotgun (WGS) entry which is preliminary data.</text>
</comment>
<organism evidence="1 2">
    <name type="scientific">Stieleria varia</name>
    <dbReference type="NCBI Taxonomy" id="2528005"/>
    <lineage>
        <taxon>Bacteria</taxon>
        <taxon>Pseudomonadati</taxon>
        <taxon>Planctomycetota</taxon>
        <taxon>Planctomycetia</taxon>
        <taxon>Pirellulales</taxon>
        <taxon>Pirellulaceae</taxon>
        <taxon>Stieleria</taxon>
    </lineage>
</organism>
<evidence type="ECO:0008006" key="3">
    <source>
        <dbReference type="Google" id="ProtNLM"/>
    </source>
</evidence>
<dbReference type="RefSeq" id="WP_146522902.1">
    <property type="nucleotide sequence ID" value="NZ_CP151726.1"/>
</dbReference>
<sequence>MKKHATTVTLMIFAGMVGYWWGDSSAKSPNAPVSAPTIQATDSAAVAQSSIADVLQLAADAKTTMSTNLHDYTARFVKQERSDDGVLGELNEMELKIQTRMRNDSDDAPMRIYLKFISPQSAAGREVMWCKDKYDGQMAVHETAFLLNLKTIWLEPTGIIAMTGQKFPIYEIGLVRLVEQLIERGQKDLDNPDVSVVMSKGHEFDGIQAELIRVRRSKPSGDKDDFKLAEIVFDRERMLILSYRSFGWPEQADADVPDSELPLLESYAYHDIKTNVGLTDDDFDVNNEAYGFP</sequence>
<dbReference type="OrthoDB" id="5456309at2"/>
<dbReference type="EMBL" id="SJPN01000009">
    <property type="protein sequence ID" value="TWT93286.1"/>
    <property type="molecule type" value="Genomic_DNA"/>
</dbReference>
<accession>A0A5C6A1J2</accession>
<gene>
    <name evidence="1" type="ORF">Pla52n_59460</name>
</gene>
<evidence type="ECO:0000313" key="2">
    <source>
        <dbReference type="Proteomes" id="UP000320176"/>
    </source>
</evidence>
<dbReference type="Proteomes" id="UP000320176">
    <property type="component" value="Unassembled WGS sequence"/>
</dbReference>
<reference evidence="1 2" key="1">
    <citation type="submission" date="2019-02" db="EMBL/GenBank/DDBJ databases">
        <title>Deep-cultivation of Planctomycetes and their phenomic and genomic characterization uncovers novel biology.</title>
        <authorList>
            <person name="Wiegand S."/>
            <person name="Jogler M."/>
            <person name="Boedeker C."/>
            <person name="Pinto D."/>
            <person name="Vollmers J."/>
            <person name="Rivas-Marin E."/>
            <person name="Kohn T."/>
            <person name="Peeters S.H."/>
            <person name="Heuer A."/>
            <person name="Rast P."/>
            <person name="Oberbeckmann S."/>
            <person name="Bunk B."/>
            <person name="Jeske O."/>
            <person name="Meyerdierks A."/>
            <person name="Storesund J.E."/>
            <person name="Kallscheuer N."/>
            <person name="Luecker S."/>
            <person name="Lage O.M."/>
            <person name="Pohl T."/>
            <person name="Merkel B.J."/>
            <person name="Hornburger P."/>
            <person name="Mueller R.-W."/>
            <person name="Bruemmer F."/>
            <person name="Labrenz M."/>
            <person name="Spormann A.M."/>
            <person name="Op Den Camp H."/>
            <person name="Overmann J."/>
            <person name="Amann R."/>
            <person name="Jetten M.S.M."/>
            <person name="Mascher T."/>
            <person name="Medema M.H."/>
            <person name="Devos D.P."/>
            <person name="Kaster A.-K."/>
            <person name="Ovreas L."/>
            <person name="Rohde M."/>
            <person name="Galperin M.Y."/>
            <person name="Jogler C."/>
        </authorList>
    </citation>
    <scope>NUCLEOTIDE SEQUENCE [LARGE SCALE GENOMIC DNA]</scope>
    <source>
        <strain evidence="1 2">Pla52n</strain>
    </source>
</reference>
<keyword evidence="2" id="KW-1185">Reference proteome</keyword>